<dbReference type="Gene3D" id="3.40.50.880">
    <property type="match status" value="1"/>
</dbReference>
<dbReference type="CDD" id="cd03143">
    <property type="entry name" value="A4_beta-galactosidase_middle_domain"/>
    <property type="match status" value="1"/>
</dbReference>
<dbReference type="InterPro" id="IPR006311">
    <property type="entry name" value="TAT_signal"/>
</dbReference>
<keyword evidence="1" id="KW-0472">Membrane</keyword>
<protein>
    <submittedName>
        <fullName evidence="3">Beta-galactosidase trimerization domain-containing protein</fullName>
    </submittedName>
</protein>
<evidence type="ECO:0000259" key="2">
    <source>
        <dbReference type="Pfam" id="PF08532"/>
    </source>
</evidence>
<dbReference type="Pfam" id="PF08532">
    <property type="entry name" value="Glyco_hydro_42M"/>
    <property type="match status" value="1"/>
</dbReference>
<keyword evidence="1" id="KW-1133">Transmembrane helix</keyword>
<dbReference type="InterPro" id="IPR013738">
    <property type="entry name" value="Beta_galactosidase_Trimer"/>
</dbReference>
<evidence type="ECO:0000313" key="4">
    <source>
        <dbReference type="Proteomes" id="UP001370348"/>
    </source>
</evidence>
<dbReference type="EMBL" id="CP089984">
    <property type="protein sequence ID" value="WXB13382.1"/>
    <property type="molecule type" value="Genomic_DNA"/>
</dbReference>
<proteinExistence type="predicted"/>
<dbReference type="SUPFAM" id="SSF52317">
    <property type="entry name" value="Class I glutamine amidotransferase-like"/>
    <property type="match status" value="1"/>
</dbReference>
<gene>
    <name evidence="3" type="ORF">LZC94_36760</name>
</gene>
<evidence type="ECO:0000313" key="3">
    <source>
        <dbReference type="EMBL" id="WXB13382.1"/>
    </source>
</evidence>
<evidence type="ECO:0000256" key="1">
    <source>
        <dbReference type="SAM" id="Phobius"/>
    </source>
</evidence>
<organism evidence="3 4">
    <name type="scientific">Pendulispora albinea</name>
    <dbReference type="NCBI Taxonomy" id="2741071"/>
    <lineage>
        <taxon>Bacteria</taxon>
        <taxon>Pseudomonadati</taxon>
        <taxon>Myxococcota</taxon>
        <taxon>Myxococcia</taxon>
        <taxon>Myxococcales</taxon>
        <taxon>Sorangiineae</taxon>
        <taxon>Pendulisporaceae</taxon>
        <taxon>Pendulispora</taxon>
    </lineage>
</organism>
<accession>A0ABZ2LRJ4</accession>
<dbReference type="Gene3D" id="3.20.20.80">
    <property type="entry name" value="Glycosidases"/>
    <property type="match status" value="1"/>
</dbReference>
<dbReference type="InterPro" id="IPR029062">
    <property type="entry name" value="Class_I_gatase-like"/>
</dbReference>
<keyword evidence="1" id="KW-0812">Transmembrane</keyword>
<feature type="domain" description="Beta-galactosidase trimerisation" evidence="2">
    <location>
        <begin position="484"/>
        <end position="638"/>
    </location>
</feature>
<name>A0ABZ2LRJ4_9BACT</name>
<dbReference type="RefSeq" id="WP_394823006.1">
    <property type="nucleotide sequence ID" value="NZ_CP089984.1"/>
</dbReference>
<sequence>MSLLRRRKLRRPRSLWIPSDGQSPAPAPPFERGMARRDFLRMGAAALTMGAAPLGLGSLSGAGLAGCLPKGSAAGGIEPDGPPKAPPEHWVRDARTAGFEVMIDARPHELGEQLDILADSGVNVVEADCDLSAYLTNSEFDEQLAVLDLVAYGSHLRGMRCVAYYPTLEVLSAEAATAPHVLSKEHPDWLQIGIDGKPNMFVGGGGRVFWVDPGVESAWTCPLTGYLDYYLDRIRRLTATRLDGVWGDVPLLSDIEGVWPCTNEACRTKFKNDTGMVLPGQVNWDDPVFRRWVLWRHQLIFDFEQAILRAVKSVKASAEAIIETVTMDYNGGTIQGLDGAFAHAGELVRVWEVDAVSDGSAMRGGTADDWICMAVMMRHGSGSSFGQPSWIFTYGREEDDAERVMALAIATRNNPYETKIPLMCTTVGNAYRKRMYRWMDAQKDLYSLPGANRAAVLFSPASRDFLDRNSGVGLYASFYEADDLWWSAEKQDSALKMEYLADYRGTCKALIHAHVPFDALPIAAATPEMLASYKLLAIPSPASLSAATIQMLDAYVTQGGTVIVTGQEGGYYDEHGTARTDASFLRAIGITNADMANTSGSFIVRAKGRGTVAYTAIRAGQAYLQTTEPAMLAQYIQTAEKAGARVTSTAPKEVLMDLRRAPNGVVLVCASMYGLGTRGGGAAQYAQQDTTFRVSIPEEGKTPVRVQFSEPTAGASDRDLPFTRDKGLVSFDLTVRALALVRIELA</sequence>
<feature type="transmembrane region" description="Helical" evidence="1">
    <location>
        <begin position="39"/>
        <end position="59"/>
    </location>
</feature>
<reference evidence="3 4" key="1">
    <citation type="submission" date="2021-12" db="EMBL/GenBank/DDBJ databases">
        <title>Discovery of the Pendulisporaceae a myxobacterial family with distinct sporulation behavior and unique specialized metabolism.</title>
        <authorList>
            <person name="Garcia R."/>
            <person name="Popoff A."/>
            <person name="Bader C.D."/>
            <person name="Loehr J."/>
            <person name="Walesch S."/>
            <person name="Walt C."/>
            <person name="Boldt J."/>
            <person name="Bunk B."/>
            <person name="Haeckl F.J.F.P.J."/>
            <person name="Gunesch A.P."/>
            <person name="Birkelbach J."/>
            <person name="Nuebel U."/>
            <person name="Pietschmann T."/>
            <person name="Bach T."/>
            <person name="Mueller R."/>
        </authorList>
    </citation>
    <scope>NUCLEOTIDE SEQUENCE [LARGE SCALE GENOMIC DNA]</scope>
    <source>
        <strain evidence="3 4">MSr11954</strain>
    </source>
</reference>
<keyword evidence="4" id="KW-1185">Reference proteome</keyword>
<dbReference type="Proteomes" id="UP001370348">
    <property type="component" value="Chromosome"/>
</dbReference>
<dbReference type="PROSITE" id="PS51318">
    <property type="entry name" value="TAT"/>
    <property type="match status" value="1"/>
</dbReference>